<evidence type="ECO:0000313" key="1">
    <source>
        <dbReference type="EMBL" id="BFM45275.1"/>
    </source>
</evidence>
<name>A0AAT9H741_9FLAO</name>
<sequence length="148" mass="16746">MSEIILDRPKITDQLPVGQLTFGAIGNKLVSQTCQLTIEVTFTNGVEMDCALRVSIDKTRQSNFTMDPNTVNSNKHEIYRYYGKVGSGKTDTFKFRLKSVDSFKNPKQLQKLQDDIRAFASPIPIIITVYDCSSNDIKKSDFITWKIA</sequence>
<dbReference type="RefSeq" id="WP_369616275.1">
    <property type="nucleotide sequence ID" value="NZ_AP031573.1"/>
</dbReference>
<reference evidence="1" key="1">
    <citation type="submission" date="2024-05" db="EMBL/GenBank/DDBJ databases">
        <title>Whole-Genome Sequence of CFS9, a Potential Fish Probiotic Isolated from the Body Surface of Silurus asotus.</title>
        <authorList>
            <person name="Kojima M."/>
            <person name="Tobioka K."/>
            <person name="Yokota K."/>
            <person name="Nakatani H."/>
            <person name="Hori K."/>
            <person name="Tamaru Y."/>
            <person name="Okazaki F."/>
        </authorList>
    </citation>
    <scope>NUCLEOTIDE SEQUENCE</scope>
    <source>
        <strain evidence="1">CFS9</strain>
    </source>
</reference>
<gene>
    <name evidence="1" type="ORF">CFS9_39160</name>
</gene>
<dbReference type="EMBL" id="AP031573">
    <property type="protein sequence ID" value="BFM45275.1"/>
    <property type="molecule type" value="Genomic_DNA"/>
</dbReference>
<proteinExistence type="predicted"/>
<protein>
    <submittedName>
        <fullName evidence="1">Uncharacterized protein</fullName>
    </submittedName>
</protein>
<accession>A0AAT9H741</accession>
<organism evidence="1">
    <name type="scientific">Flavobacterium sp. CFS9</name>
    <dbReference type="NCBI Taxonomy" id="3143118"/>
    <lineage>
        <taxon>Bacteria</taxon>
        <taxon>Pseudomonadati</taxon>
        <taxon>Bacteroidota</taxon>
        <taxon>Flavobacteriia</taxon>
        <taxon>Flavobacteriales</taxon>
        <taxon>Flavobacteriaceae</taxon>
        <taxon>Flavobacterium</taxon>
    </lineage>
</organism>
<dbReference type="AlphaFoldDB" id="A0AAT9H741"/>